<feature type="transmembrane region" description="Helical" evidence="1">
    <location>
        <begin position="272"/>
        <end position="295"/>
    </location>
</feature>
<proteinExistence type="predicted"/>
<dbReference type="GO" id="GO:0016020">
    <property type="term" value="C:membrane"/>
    <property type="evidence" value="ECO:0007669"/>
    <property type="project" value="InterPro"/>
</dbReference>
<dbReference type="InterPro" id="IPR007820">
    <property type="entry name" value="AbrB_fam"/>
</dbReference>
<feature type="transmembrane region" description="Helical" evidence="1">
    <location>
        <begin position="242"/>
        <end position="260"/>
    </location>
</feature>
<keyword evidence="3" id="KW-1185">Reference proteome</keyword>
<dbReference type="GO" id="GO:0010468">
    <property type="term" value="P:regulation of gene expression"/>
    <property type="evidence" value="ECO:0007669"/>
    <property type="project" value="InterPro"/>
</dbReference>
<dbReference type="RefSeq" id="WP_187725628.1">
    <property type="nucleotide sequence ID" value="NZ_CP060783.1"/>
</dbReference>
<sequence length="367" mass="39325">MPPHLTYFLRVCLTLLAAWLAAELCVALHTPLPWMIGPLLVTALLSMMGAATRSATACRNAGQWTIATALGLYFTPEVARLVSGLWWAIALAIVWALLLGWGFGAWLYRMTAPRMPLLAARPARATCYFAGAIGGASEMTLLAEREGARTDLVAAAHSLRLLIVTITIPFALQWSGLQGIDHLPPATRVVDATGLIILMTATGAGALVMRRLGRANPWFLGALLVTLLITVTGHTLSAIPQIMVNAAQLFIGVSLGVRFSREFLRTAPRWMGMVAVGTFALMALCALFAVGLSWLTGQHWVTLVLSTSPGGIAEMAITAKVLQLGVPVVTAFQVCRLIAVLLLVAPLYRRLYGPRAAEAQEKTPLAR</sequence>
<dbReference type="AlphaFoldDB" id="A0A7H0GP72"/>
<evidence type="ECO:0000313" key="2">
    <source>
        <dbReference type="EMBL" id="QNP50088.1"/>
    </source>
</evidence>
<accession>A0A7H0GP72</accession>
<feature type="transmembrane region" description="Helical" evidence="1">
    <location>
        <begin position="192"/>
        <end position="209"/>
    </location>
</feature>
<keyword evidence="1" id="KW-1133">Transmembrane helix</keyword>
<dbReference type="InterPro" id="IPR017516">
    <property type="entry name" value="AbrB_dup"/>
</dbReference>
<dbReference type="KEGG" id="daer:H9K75_09750"/>
<evidence type="ECO:0000256" key="1">
    <source>
        <dbReference type="SAM" id="Phobius"/>
    </source>
</evidence>
<feature type="transmembrane region" description="Helical" evidence="1">
    <location>
        <begin position="324"/>
        <end position="345"/>
    </location>
</feature>
<dbReference type="Pfam" id="PF05145">
    <property type="entry name" value="AbrB"/>
    <property type="match status" value="1"/>
</dbReference>
<dbReference type="PANTHER" id="PTHR38457">
    <property type="entry name" value="REGULATOR ABRB-RELATED"/>
    <property type="match status" value="1"/>
</dbReference>
<dbReference type="NCBIfam" id="TIGR03082">
    <property type="entry name" value="Gneg_AbrB_dup"/>
    <property type="match status" value="1"/>
</dbReference>
<protein>
    <submittedName>
        <fullName evidence="2">AbrB family transcriptional regulator</fullName>
    </submittedName>
</protein>
<keyword evidence="1" id="KW-0812">Transmembrane</keyword>
<dbReference type="PIRSF" id="PIRSF038991">
    <property type="entry name" value="Protein_AbrB"/>
    <property type="match status" value="1"/>
</dbReference>
<dbReference type="EMBL" id="CP060783">
    <property type="protein sequence ID" value="QNP50088.1"/>
    <property type="molecule type" value="Genomic_DNA"/>
</dbReference>
<reference evidence="2 3" key="1">
    <citation type="submission" date="2020-08" db="EMBL/GenBank/DDBJ databases">
        <title>Genome sequence of Diaphorobacter aerolatus KACC 16536T.</title>
        <authorList>
            <person name="Hyun D.-W."/>
            <person name="Bae J.-W."/>
        </authorList>
    </citation>
    <scope>NUCLEOTIDE SEQUENCE [LARGE SCALE GENOMIC DNA]</scope>
    <source>
        <strain evidence="2 3">KACC 16536</strain>
    </source>
</reference>
<name>A0A7H0GP72_9BURK</name>
<feature type="transmembrane region" description="Helical" evidence="1">
    <location>
        <begin position="85"/>
        <end position="108"/>
    </location>
</feature>
<keyword evidence="1" id="KW-0472">Membrane</keyword>
<dbReference type="PANTHER" id="PTHR38457:SF1">
    <property type="entry name" value="REGULATOR ABRB-RELATED"/>
    <property type="match status" value="1"/>
</dbReference>
<feature type="transmembrane region" description="Helical" evidence="1">
    <location>
        <begin position="218"/>
        <end position="236"/>
    </location>
</feature>
<organism evidence="2 3">
    <name type="scientific">Diaphorobacter aerolatus</name>
    <dbReference type="NCBI Taxonomy" id="1288495"/>
    <lineage>
        <taxon>Bacteria</taxon>
        <taxon>Pseudomonadati</taxon>
        <taxon>Pseudomonadota</taxon>
        <taxon>Betaproteobacteria</taxon>
        <taxon>Burkholderiales</taxon>
        <taxon>Comamonadaceae</taxon>
        <taxon>Diaphorobacter</taxon>
    </lineage>
</organism>
<dbReference type="Proteomes" id="UP000516028">
    <property type="component" value="Chromosome"/>
</dbReference>
<evidence type="ECO:0000313" key="3">
    <source>
        <dbReference type="Proteomes" id="UP000516028"/>
    </source>
</evidence>
<feature type="transmembrane region" description="Helical" evidence="1">
    <location>
        <begin position="152"/>
        <end position="172"/>
    </location>
</feature>
<gene>
    <name evidence="2" type="ORF">H9K75_09750</name>
</gene>